<gene>
    <name evidence="1" type="ORF">A9Z42_0051180</name>
</gene>
<dbReference type="Proteomes" id="UP000219286">
    <property type="component" value="Unassembled WGS sequence"/>
</dbReference>
<comment type="caution">
    <text evidence="1">The sequence shown here is derived from an EMBL/GenBank/DDBJ whole genome shotgun (WGS) entry which is preliminary data.</text>
</comment>
<accession>A0A2H2ZF87</accession>
<evidence type="ECO:0000313" key="2">
    <source>
        <dbReference type="Proteomes" id="UP000219286"/>
    </source>
</evidence>
<protein>
    <submittedName>
        <fullName evidence="1">Uncharacterized protein</fullName>
    </submittedName>
</protein>
<reference evidence="1 2" key="1">
    <citation type="journal article" date="2015" name="Genome Announc.">
        <title>Genome sequence and annotation of Trichoderma parareesei, the ancestor of the cellulase producer Trichoderma reesei.</title>
        <authorList>
            <person name="Yang D."/>
            <person name="Pomraning K."/>
            <person name="Kopchinskiy A."/>
            <person name="Karimi Aghcheh R."/>
            <person name="Atanasova L."/>
            <person name="Chenthamara K."/>
            <person name="Baker S.E."/>
            <person name="Zhang R."/>
            <person name="Shen Q."/>
            <person name="Freitag M."/>
            <person name="Kubicek C.P."/>
            <person name="Druzhinina I.S."/>
        </authorList>
    </citation>
    <scope>NUCLEOTIDE SEQUENCE [LARGE SCALE GENOMIC DNA]</scope>
    <source>
        <strain evidence="1 2">CBS 125925</strain>
    </source>
</reference>
<proteinExistence type="predicted"/>
<evidence type="ECO:0000313" key="1">
    <source>
        <dbReference type="EMBL" id="OTA04498.1"/>
    </source>
</evidence>
<sequence>MGYKECEAQREQAMQQYYMAMGAHMILQQQAQQEPQEVAAQKHQWMSLGGEMAMHKLQQDLHGSGEAFEQQ</sequence>
<name>A0A2H2ZF87_TRIPA</name>
<dbReference type="AlphaFoldDB" id="A0A2H2ZF87"/>
<organism evidence="1 2">
    <name type="scientific">Trichoderma parareesei</name>
    <name type="common">Filamentous fungus</name>
    <dbReference type="NCBI Taxonomy" id="858221"/>
    <lineage>
        <taxon>Eukaryota</taxon>
        <taxon>Fungi</taxon>
        <taxon>Dikarya</taxon>
        <taxon>Ascomycota</taxon>
        <taxon>Pezizomycotina</taxon>
        <taxon>Sordariomycetes</taxon>
        <taxon>Hypocreomycetidae</taxon>
        <taxon>Hypocreales</taxon>
        <taxon>Hypocreaceae</taxon>
        <taxon>Trichoderma</taxon>
    </lineage>
</organism>
<keyword evidence="2" id="KW-1185">Reference proteome</keyword>
<dbReference type="EMBL" id="LFMI01000520">
    <property type="protein sequence ID" value="OTA04498.1"/>
    <property type="molecule type" value="Genomic_DNA"/>
</dbReference>